<evidence type="ECO:0000313" key="1">
    <source>
        <dbReference type="EMBL" id="KAJ1678389.1"/>
    </source>
</evidence>
<organism evidence="1 2">
    <name type="scientific">Spiromyces aspiralis</name>
    <dbReference type="NCBI Taxonomy" id="68401"/>
    <lineage>
        <taxon>Eukaryota</taxon>
        <taxon>Fungi</taxon>
        <taxon>Fungi incertae sedis</taxon>
        <taxon>Zoopagomycota</taxon>
        <taxon>Kickxellomycotina</taxon>
        <taxon>Kickxellomycetes</taxon>
        <taxon>Kickxellales</taxon>
        <taxon>Kickxellaceae</taxon>
        <taxon>Spiromyces</taxon>
    </lineage>
</organism>
<evidence type="ECO:0000313" key="2">
    <source>
        <dbReference type="Proteomes" id="UP001145114"/>
    </source>
</evidence>
<comment type="caution">
    <text evidence="1">The sequence shown here is derived from an EMBL/GenBank/DDBJ whole genome shotgun (WGS) entry which is preliminary data.</text>
</comment>
<name>A0ACC1HPF6_9FUNG</name>
<accession>A0ACC1HPF6</accession>
<protein>
    <submittedName>
        <fullName evidence="1">Uncharacterized protein</fullName>
    </submittedName>
</protein>
<gene>
    <name evidence="1" type="ORF">EV182_004150</name>
</gene>
<reference evidence="1" key="1">
    <citation type="submission" date="2022-06" db="EMBL/GenBank/DDBJ databases">
        <title>Phylogenomic reconstructions and comparative analyses of Kickxellomycotina fungi.</title>
        <authorList>
            <person name="Reynolds N.K."/>
            <person name="Stajich J.E."/>
            <person name="Barry K."/>
            <person name="Grigoriev I.V."/>
            <person name="Crous P."/>
            <person name="Smith M.E."/>
        </authorList>
    </citation>
    <scope>NUCLEOTIDE SEQUENCE</scope>
    <source>
        <strain evidence="1">RSA 2271</strain>
    </source>
</reference>
<keyword evidence="2" id="KW-1185">Reference proteome</keyword>
<sequence>MDEDMPARRTEESAEWKDTLSMMLKGKRLVEDVKDPSLREQSPGDKPAVKNDVAYESMLYKPYRIIKPRTAVTMDYRPDRLNLIVNKDMVITEVGFY</sequence>
<dbReference type="EMBL" id="JAMZIH010001215">
    <property type="protein sequence ID" value="KAJ1678389.1"/>
    <property type="molecule type" value="Genomic_DNA"/>
</dbReference>
<proteinExistence type="predicted"/>
<dbReference type="Proteomes" id="UP001145114">
    <property type="component" value="Unassembled WGS sequence"/>
</dbReference>